<keyword evidence="2" id="KW-0675">Receptor</keyword>
<reference evidence="2" key="1">
    <citation type="journal article" date="2022" name="Int. J. Mol. Sci.">
        <title>Draft Genome of Tanacetum Coccineum: Genomic Comparison of Closely Related Tanacetum-Family Plants.</title>
        <authorList>
            <person name="Yamashiro T."/>
            <person name="Shiraishi A."/>
            <person name="Nakayama K."/>
            <person name="Satake H."/>
        </authorList>
    </citation>
    <scope>NUCLEOTIDE SEQUENCE</scope>
</reference>
<organism evidence="2 3">
    <name type="scientific">Tanacetum coccineum</name>
    <dbReference type="NCBI Taxonomy" id="301880"/>
    <lineage>
        <taxon>Eukaryota</taxon>
        <taxon>Viridiplantae</taxon>
        <taxon>Streptophyta</taxon>
        <taxon>Embryophyta</taxon>
        <taxon>Tracheophyta</taxon>
        <taxon>Spermatophyta</taxon>
        <taxon>Magnoliopsida</taxon>
        <taxon>eudicotyledons</taxon>
        <taxon>Gunneridae</taxon>
        <taxon>Pentapetalae</taxon>
        <taxon>asterids</taxon>
        <taxon>campanulids</taxon>
        <taxon>Asterales</taxon>
        <taxon>Asteraceae</taxon>
        <taxon>Asteroideae</taxon>
        <taxon>Anthemideae</taxon>
        <taxon>Anthemidinae</taxon>
        <taxon>Tanacetum</taxon>
    </lineage>
</organism>
<feature type="domain" description="TIR" evidence="1">
    <location>
        <begin position="13"/>
        <end position="177"/>
    </location>
</feature>
<dbReference type="Pfam" id="PF01582">
    <property type="entry name" value="TIR"/>
    <property type="match status" value="1"/>
</dbReference>
<keyword evidence="3" id="KW-1185">Reference proteome</keyword>
<proteinExistence type="predicted"/>
<gene>
    <name evidence="2" type="ORF">Tco_0820645</name>
</gene>
<protein>
    <submittedName>
        <fullName evidence="2">Toll/interleukin-1 receptor domain-containing protein</fullName>
    </submittedName>
</protein>
<dbReference type="PANTHER" id="PTHR11017">
    <property type="entry name" value="LEUCINE-RICH REPEAT-CONTAINING PROTEIN"/>
    <property type="match status" value="1"/>
</dbReference>
<evidence type="ECO:0000259" key="1">
    <source>
        <dbReference type="PROSITE" id="PS50104"/>
    </source>
</evidence>
<dbReference type="SMART" id="SM00255">
    <property type="entry name" value="TIR"/>
    <property type="match status" value="1"/>
</dbReference>
<dbReference type="SUPFAM" id="SSF52200">
    <property type="entry name" value="Toll/Interleukin receptor TIR domain"/>
    <property type="match status" value="1"/>
</dbReference>
<evidence type="ECO:0000313" key="3">
    <source>
        <dbReference type="Proteomes" id="UP001151760"/>
    </source>
</evidence>
<reference evidence="2" key="2">
    <citation type="submission" date="2022-01" db="EMBL/GenBank/DDBJ databases">
        <authorList>
            <person name="Yamashiro T."/>
            <person name="Shiraishi A."/>
            <person name="Satake H."/>
            <person name="Nakayama K."/>
        </authorList>
    </citation>
    <scope>NUCLEOTIDE SEQUENCE</scope>
</reference>
<dbReference type="Proteomes" id="UP001151760">
    <property type="component" value="Unassembled WGS sequence"/>
</dbReference>
<dbReference type="Gene3D" id="3.40.50.10140">
    <property type="entry name" value="Toll/interleukin-1 receptor homology (TIR) domain"/>
    <property type="match status" value="1"/>
</dbReference>
<dbReference type="SUPFAM" id="SSF52540">
    <property type="entry name" value="P-loop containing nucleoside triphosphate hydrolases"/>
    <property type="match status" value="1"/>
</dbReference>
<dbReference type="PANTHER" id="PTHR11017:SF544">
    <property type="entry name" value="ADP-RIBOSYL CYCLASE_CYCLIC ADP-RIBOSE HYDROLASE"/>
    <property type="match status" value="1"/>
</dbReference>
<dbReference type="InterPro" id="IPR044974">
    <property type="entry name" value="Disease_R_plants"/>
</dbReference>
<sequence length="322" mass="36423">MESFSTSSVQRGFKYDVFLSFRGEDTRNNFVGHLYHALEQKGIKTYRDDKKIEQGKTIKDQLIKSIEASRFYIIVFSKTYASSSWCLDELVKIMECQRTPEQTAYPVFYDVEPTHVRNKSGPCEEAFLRHENEEAAGKWIEAMKNAANLAGWELNKTANGDEYTLIQIIVNVIFKELCSTNWGAIDGKLVGMEMRIKDVLSSLKIGTNDVCMIGIKGMGGGGKTTLARAIYDQISIHFDASSFVENIRDTLRGRKVLLVLDDVDNTDQLEALSGDLNWFRSGSRVIITIRDEQVLVAHRVNVIHKVNLLSHAEAICLLERLD</sequence>
<comment type="caution">
    <text evidence="2">The sequence shown here is derived from an EMBL/GenBank/DDBJ whole genome shotgun (WGS) entry which is preliminary data.</text>
</comment>
<dbReference type="Gene3D" id="3.40.50.300">
    <property type="entry name" value="P-loop containing nucleotide triphosphate hydrolases"/>
    <property type="match status" value="2"/>
</dbReference>
<accession>A0ABQ5AE90</accession>
<name>A0ABQ5AE90_9ASTR</name>
<dbReference type="EMBL" id="BQNB010012119">
    <property type="protein sequence ID" value="GJS99475.1"/>
    <property type="molecule type" value="Genomic_DNA"/>
</dbReference>
<dbReference type="Pfam" id="PF00931">
    <property type="entry name" value="NB-ARC"/>
    <property type="match status" value="1"/>
</dbReference>
<evidence type="ECO:0000313" key="2">
    <source>
        <dbReference type="EMBL" id="GJS99475.1"/>
    </source>
</evidence>
<dbReference type="InterPro" id="IPR027417">
    <property type="entry name" value="P-loop_NTPase"/>
</dbReference>
<dbReference type="PROSITE" id="PS50104">
    <property type="entry name" value="TIR"/>
    <property type="match status" value="1"/>
</dbReference>
<dbReference type="InterPro" id="IPR035897">
    <property type="entry name" value="Toll_tir_struct_dom_sf"/>
</dbReference>
<dbReference type="InterPro" id="IPR002182">
    <property type="entry name" value="NB-ARC"/>
</dbReference>
<dbReference type="InterPro" id="IPR000157">
    <property type="entry name" value="TIR_dom"/>
</dbReference>